<reference evidence="6 7" key="1">
    <citation type="submission" date="2016-10" db="EMBL/GenBank/DDBJ databases">
        <authorList>
            <person name="de Groot N.N."/>
        </authorList>
    </citation>
    <scope>NUCLEOTIDE SEQUENCE [LARGE SCALE GENOMIC DNA]</scope>
    <source>
        <strain evidence="6 7">Nm13</strain>
    </source>
</reference>
<dbReference type="InterPro" id="IPR020846">
    <property type="entry name" value="MFS_dom"/>
</dbReference>
<dbReference type="SUPFAM" id="SSF103473">
    <property type="entry name" value="MFS general substrate transporter"/>
    <property type="match status" value="1"/>
</dbReference>
<dbReference type="Proteomes" id="UP000236753">
    <property type="component" value="Unassembled WGS sequence"/>
</dbReference>
<feature type="transmembrane region" description="Helical" evidence="4">
    <location>
        <begin position="269"/>
        <end position="290"/>
    </location>
</feature>
<feature type="domain" description="Major facilitator superfamily (MFS) profile" evidence="5">
    <location>
        <begin position="21"/>
        <end position="417"/>
    </location>
</feature>
<feature type="transmembrane region" description="Helical" evidence="4">
    <location>
        <begin position="394"/>
        <end position="413"/>
    </location>
</feature>
<dbReference type="AlphaFoldDB" id="A0A1H5V1C4"/>
<evidence type="ECO:0000259" key="5">
    <source>
        <dbReference type="PROSITE" id="PS50850"/>
    </source>
</evidence>
<name>A0A1H5V1C4_9PROT</name>
<dbReference type="PANTHER" id="PTHR11360:SF304">
    <property type="entry name" value="MFS DOMAIN-CONTAINING PROTEIN"/>
    <property type="match status" value="1"/>
</dbReference>
<keyword evidence="2 4" id="KW-1133">Transmembrane helix</keyword>
<evidence type="ECO:0000256" key="3">
    <source>
        <dbReference type="ARBA" id="ARBA00023136"/>
    </source>
</evidence>
<evidence type="ECO:0000256" key="1">
    <source>
        <dbReference type="ARBA" id="ARBA00022692"/>
    </source>
</evidence>
<dbReference type="InterPro" id="IPR036259">
    <property type="entry name" value="MFS_trans_sf"/>
</dbReference>
<dbReference type="CDD" id="cd17353">
    <property type="entry name" value="MFS_OFA_like"/>
    <property type="match status" value="1"/>
</dbReference>
<keyword evidence="3 4" id="KW-0472">Membrane</keyword>
<feature type="transmembrane region" description="Helical" evidence="4">
    <location>
        <begin position="21"/>
        <end position="42"/>
    </location>
</feature>
<dbReference type="InterPro" id="IPR011701">
    <property type="entry name" value="MFS"/>
</dbReference>
<feature type="transmembrane region" description="Helical" evidence="4">
    <location>
        <begin position="302"/>
        <end position="320"/>
    </location>
</feature>
<dbReference type="OrthoDB" id="9793415at2"/>
<keyword evidence="1 4" id="KW-0812">Transmembrane</keyword>
<feature type="transmembrane region" description="Helical" evidence="4">
    <location>
        <begin position="182"/>
        <end position="200"/>
    </location>
</feature>
<dbReference type="Gene3D" id="1.20.1250.20">
    <property type="entry name" value="MFS general substrate transporter like domains"/>
    <property type="match status" value="2"/>
</dbReference>
<evidence type="ECO:0000313" key="6">
    <source>
        <dbReference type="EMBL" id="SEF80970.1"/>
    </source>
</evidence>
<dbReference type="RefSeq" id="WP_103966410.1">
    <property type="nucleotide sequence ID" value="NZ_FNUX01000010.1"/>
</dbReference>
<feature type="transmembrane region" description="Helical" evidence="4">
    <location>
        <begin position="365"/>
        <end position="382"/>
    </location>
</feature>
<dbReference type="InterPro" id="IPR050327">
    <property type="entry name" value="Proton-linked_MCT"/>
</dbReference>
<feature type="transmembrane region" description="Helical" evidence="4">
    <location>
        <begin position="145"/>
        <end position="167"/>
    </location>
</feature>
<feature type="transmembrane region" description="Helical" evidence="4">
    <location>
        <begin position="115"/>
        <end position="138"/>
    </location>
</feature>
<dbReference type="EMBL" id="FNUX01000010">
    <property type="protein sequence ID" value="SEF80970.1"/>
    <property type="molecule type" value="Genomic_DNA"/>
</dbReference>
<protein>
    <submittedName>
        <fullName evidence="6">Nitrate/nitrite transporter NarK</fullName>
    </submittedName>
</protein>
<dbReference type="PROSITE" id="PS50850">
    <property type="entry name" value="MFS"/>
    <property type="match status" value="1"/>
</dbReference>
<feature type="transmembrane region" description="Helical" evidence="4">
    <location>
        <begin position="236"/>
        <end position="257"/>
    </location>
</feature>
<sequence>MDNDRNTEQQLTILGMTAEKGRWLLVLVGLLINICLGSIYAFSVFRKPLESFWNITSSQSGYPFMIFLAVFAVVMPLAGNWIARWGPKKTTMLGGMLVAIGWIAASFSPDIFTLTLLYGVIGGAGVGIVYGCPIAVIAKWFPQKSGLAIGLTVMGFGISALITAPLIKTMIGNPDIGIMNTFLYSGIAFGIIITLLARLLSFPPAEWAPAGPEATATAALPALNLSRQEMLKTSSFYALWATYTIGCLAGLMAIGIASPVGTEVARLDATTAALAVSLFAIFNGLGRPIFGVITDKLGPKHTAMLSFTLILAASLLMSLFGQDNAILYLITFCLLWMCLGGWLALAPTSTGIYFGKQYYAQNYGMVYTAYGAGAILGTLISGNIKDITGSYLDAFPIVAGLALLGIIIAAIGLNPVKRQ</sequence>
<dbReference type="GO" id="GO:0022857">
    <property type="term" value="F:transmembrane transporter activity"/>
    <property type="evidence" value="ECO:0007669"/>
    <property type="project" value="InterPro"/>
</dbReference>
<feature type="transmembrane region" description="Helical" evidence="4">
    <location>
        <begin position="62"/>
        <end position="83"/>
    </location>
</feature>
<evidence type="ECO:0000256" key="4">
    <source>
        <dbReference type="SAM" id="Phobius"/>
    </source>
</evidence>
<evidence type="ECO:0000256" key="2">
    <source>
        <dbReference type="ARBA" id="ARBA00022989"/>
    </source>
</evidence>
<proteinExistence type="predicted"/>
<dbReference type="Pfam" id="PF07690">
    <property type="entry name" value="MFS_1"/>
    <property type="match status" value="1"/>
</dbReference>
<organism evidence="6 7">
    <name type="scientific">Nitrosomonas ureae</name>
    <dbReference type="NCBI Taxonomy" id="44577"/>
    <lineage>
        <taxon>Bacteria</taxon>
        <taxon>Pseudomonadati</taxon>
        <taxon>Pseudomonadota</taxon>
        <taxon>Betaproteobacteria</taxon>
        <taxon>Nitrosomonadales</taxon>
        <taxon>Nitrosomonadaceae</taxon>
        <taxon>Nitrosomonas</taxon>
    </lineage>
</organism>
<feature type="transmembrane region" description="Helical" evidence="4">
    <location>
        <begin position="326"/>
        <end position="345"/>
    </location>
</feature>
<gene>
    <name evidence="6" type="ORF">SAMN05216334_11067</name>
</gene>
<feature type="transmembrane region" description="Helical" evidence="4">
    <location>
        <begin position="90"/>
        <end position="109"/>
    </location>
</feature>
<evidence type="ECO:0000313" key="7">
    <source>
        <dbReference type="Proteomes" id="UP000236753"/>
    </source>
</evidence>
<accession>A0A1H5V1C4</accession>
<dbReference type="PANTHER" id="PTHR11360">
    <property type="entry name" value="MONOCARBOXYLATE TRANSPORTER"/>
    <property type="match status" value="1"/>
</dbReference>